<dbReference type="EMBL" id="CAXKWB010029568">
    <property type="protein sequence ID" value="CAL4135784.1"/>
    <property type="molecule type" value="Genomic_DNA"/>
</dbReference>
<keyword evidence="5" id="KW-0479">Metal-binding</keyword>
<dbReference type="SUPFAM" id="SSF47473">
    <property type="entry name" value="EF-hand"/>
    <property type="match status" value="1"/>
</dbReference>
<dbReference type="GO" id="GO:0051049">
    <property type="term" value="P:regulation of transport"/>
    <property type="evidence" value="ECO:0007669"/>
    <property type="project" value="UniProtKB-ARBA"/>
</dbReference>
<keyword evidence="14" id="KW-1185">Reference proteome</keyword>
<dbReference type="GO" id="GO:0005783">
    <property type="term" value="C:endoplasmic reticulum"/>
    <property type="evidence" value="ECO:0007669"/>
    <property type="project" value="TreeGrafter"/>
</dbReference>
<evidence type="ECO:0000256" key="1">
    <source>
        <dbReference type="ARBA" id="ARBA00004479"/>
    </source>
</evidence>
<dbReference type="GO" id="GO:0005509">
    <property type="term" value="F:calcium ion binding"/>
    <property type="evidence" value="ECO:0007669"/>
    <property type="project" value="TreeGrafter"/>
</dbReference>
<dbReference type="InterPro" id="IPR057835">
    <property type="entry name" value="EF-hand_STIM1/2"/>
</dbReference>
<dbReference type="Gene3D" id="1.10.238.180">
    <property type="match status" value="1"/>
</dbReference>
<keyword evidence="8" id="KW-1133">Transmembrane helix</keyword>
<dbReference type="InterPro" id="IPR011992">
    <property type="entry name" value="EF-hand-dom_pair"/>
</dbReference>
<evidence type="ECO:0000313" key="14">
    <source>
        <dbReference type="Proteomes" id="UP001497623"/>
    </source>
</evidence>
<keyword evidence="7" id="KW-0106">Calcium</keyword>
<feature type="domain" description="STIM1/2 EF-hand" evidence="12">
    <location>
        <begin position="52"/>
        <end position="131"/>
    </location>
</feature>
<evidence type="ECO:0000256" key="6">
    <source>
        <dbReference type="ARBA" id="ARBA00022729"/>
    </source>
</evidence>
<dbReference type="Pfam" id="PF25578">
    <property type="entry name" value="EF-hand_STIM1"/>
    <property type="match status" value="1"/>
</dbReference>
<comment type="subcellular location">
    <subcellularLocation>
        <location evidence="1">Membrane</location>
        <topology evidence="1">Single-pass type I membrane protein</topology>
    </subcellularLocation>
</comment>
<comment type="caution">
    <text evidence="13">The sequence shown here is derived from an EMBL/GenBank/DDBJ whole genome shotgun (WGS) entry which is preliminary data.</text>
</comment>
<evidence type="ECO:0000256" key="4">
    <source>
        <dbReference type="ARBA" id="ARBA00022692"/>
    </source>
</evidence>
<dbReference type="AlphaFoldDB" id="A0AAV2RUE2"/>
<dbReference type="PANTHER" id="PTHR15136:SF5">
    <property type="entry name" value="STROMAL INTERACTION MOLECULE HOMOLOG"/>
    <property type="match status" value="1"/>
</dbReference>
<sequence length="142" mass="15964">MIISRITPYGVSCASVFSWLVMMVANMGGRHGAASAAAGSHSSSKYFISSKGCVEIDSLCLSPADVSNYEAIRTLHSQLDDDRNGDIDLSESVEFLKDELQYTKGFEKRQETFHHNNDKAISVADLWHIWKQSEKTHWPIRR</sequence>
<keyword evidence="4" id="KW-0812">Transmembrane</keyword>
<evidence type="ECO:0000313" key="13">
    <source>
        <dbReference type="EMBL" id="CAL4135784.1"/>
    </source>
</evidence>
<evidence type="ECO:0000259" key="12">
    <source>
        <dbReference type="Pfam" id="PF25578"/>
    </source>
</evidence>
<organism evidence="13 14">
    <name type="scientific">Meganyctiphanes norvegica</name>
    <name type="common">Northern krill</name>
    <name type="synonym">Thysanopoda norvegica</name>
    <dbReference type="NCBI Taxonomy" id="48144"/>
    <lineage>
        <taxon>Eukaryota</taxon>
        <taxon>Metazoa</taxon>
        <taxon>Ecdysozoa</taxon>
        <taxon>Arthropoda</taxon>
        <taxon>Crustacea</taxon>
        <taxon>Multicrustacea</taxon>
        <taxon>Malacostraca</taxon>
        <taxon>Eumalacostraca</taxon>
        <taxon>Eucarida</taxon>
        <taxon>Euphausiacea</taxon>
        <taxon>Euphausiidae</taxon>
        <taxon>Meganyctiphanes</taxon>
    </lineage>
</organism>
<dbReference type="Proteomes" id="UP001497623">
    <property type="component" value="Unassembled WGS sequence"/>
</dbReference>
<evidence type="ECO:0000256" key="5">
    <source>
        <dbReference type="ARBA" id="ARBA00022723"/>
    </source>
</evidence>
<dbReference type="GO" id="GO:0005246">
    <property type="term" value="F:calcium channel regulator activity"/>
    <property type="evidence" value="ECO:0007669"/>
    <property type="project" value="InterPro"/>
</dbReference>
<evidence type="ECO:0000256" key="8">
    <source>
        <dbReference type="ARBA" id="ARBA00022989"/>
    </source>
</evidence>
<evidence type="ECO:0000256" key="10">
    <source>
        <dbReference type="ARBA" id="ARBA00023065"/>
    </source>
</evidence>
<gene>
    <name evidence="13" type="ORF">MNOR_LOCUS27715</name>
</gene>
<proteinExistence type="predicted"/>
<feature type="non-terminal residue" evidence="13">
    <location>
        <position position="142"/>
    </location>
</feature>
<keyword evidence="11" id="KW-0472">Membrane</keyword>
<keyword evidence="10" id="KW-0406">Ion transport</keyword>
<keyword evidence="3" id="KW-0109">Calcium transport</keyword>
<protein>
    <recommendedName>
        <fullName evidence="12">STIM1/2 EF-hand domain-containing protein</fullName>
    </recommendedName>
</protein>
<dbReference type="FunFam" id="1.10.238.180:FF:000001">
    <property type="entry name" value="Stromal interaction molecule 1"/>
    <property type="match status" value="1"/>
</dbReference>
<evidence type="ECO:0000256" key="11">
    <source>
        <dbReference type="ARBA" id="ARBA00023136"/>
    </source>
</evidence>
<name>A0AAV2RUE2_MEGNR</name>
<accession>A0AAV2RUE2</accession>
<evidence type="ECO:0000256" key="2">
    <source>
        <dbReference type="ARBA" id="ARBA00022448"/>
    </source>
</evidence>
<evidence type="ECO:0000256" key="9">
    <source>
        <dbReference type="ARBA" id="ARBA00023054"/>
    </source>
</evidence>
<keyword evidence="2" id="KW-0813">Transport</keyword>
<evidence type="ECO:0000256" key="7">
    <source>
        <dbReference type="ARBA" id="ARBA00022837"/>
    </source>
</evidence>
<dbReference type="GO" id="GO:0002115">
    <property type="term" value="P:store-operated calcium entry"/>
    <property type="evidence" value="ECO:0007669"/>
    <property type="project" value="TreeGrafter"/>
</dbReference>
<keyword evidence="6" id="KW-0732">Signal</keyword>
<evidence type="ECO:0000256" key="3">
    <source>
        <dbReference type="ARBA" id="ARBA00022568"/>
    </source>
</evidence>
<keyword evidence="9" id="KW-0175">Coiled coil</keyword>
<dbReference type="PANTHER" id="PTHR15136">
    <property type="entry name" value="STROMAL INTERACTION MOLECULE HOMOLOG"/>
    <property type="match status" value="1"/>
</dbReference>
<reference evidence="13 14" key="1">
    <citation type="submission" date="2024-05" db="EMBL/GenBank/DDBJ databases">
        <authorList>
            <person name="Wallberg A."/>
        </authorList>
    </citation>
    <scope>NUCLEOTIDE SEQUENCE [LARGE SCALE GENOMIC DNA]</scope>
</reference>
<dbReference type="InterPro" id="IPR037608">
    <property type="entry name" value="STIM1/2"/>
</dbReference>
<dbReference type="GO" id="GO:0005886">
    <property type="term" value="C:plasma membrane"/>
    <property type="evidence" value="ECO:0007669"/>
    <property type="project" value="TreeGrafter"/>
</dbReference>
<dbReference type="GO" id="GO:0006874">
    <property type="term" value="P:intracellular calcium ion homeostasis"/>
    <property type="evidence" value="ECO:0007669"/>
    <property type="project" value="TreeGrafter"/>
</dbReference>